<dbReference type="PANTHER" id="PTHR21057">
    <property type="entry name" value="PHOSPHO-2-DEHYDRO-3-DEOXYHEPTONATE ALDOLASE"/>
    <property type="match status" value="1"/>
</dbReference>
<evidence type="ECO:0000256" key="5">
    <source>
        <dbReference type="ARBA" id="ARBA00012693"/>
    </source>
</evidence>
<dbReference type="UniPathway" id="UPA00030"/>
<dbReference type="Gene3D" id="3.20.20.70">
    <property type="entry name" value="Aldolase class I"/>
    <property type="match status" value="1"/>
</dbReference>
<keyword evidence="6" id="KW-0963">Cytoplasm</keyword>
<comment type="pathway">
    <text evidence="3">Carbohydrate biosynthesis; 3-deoxy-D-manno-octulosonate biosynthesis; 3-deoxy-D-manno-octulosonate from D-ribulose 5-phosphate: step 2/3.</text>
</comment>
<dbReference type="GO" id="GO:0009103">
    <property type="term" value="P:lipopolysaccharide biosynthetic process"/>
    <property type="evidence" value="ECO:0007669"/>
    <property type="project" value="UniProtKB-UniPathway"/>
</dbReference>
<dbReference type="NCBIfam" id="TIGR01362">
    <property type="entry name" value="KDO8P_synth"/>
    <property type="match status" value="1"/>
</dbReference>
<comment type="similarity">
    <text evidence="4">Belongs to the KdsA family.</text>
</comment>
<dbReference type="OrthoDB" id="9776934at2"/>
<evidence type="ECO:0000256" key="2">
    <source>
        <dbReference type="ARBA" id="ARBA00004756"/>
    </source>
</evidence>
<evidence type="ECO:0000259" key="9">
    <source>
        <dbReference type="Pfam" id="PF00793"/>
    </source>
</evidence>
<dbReference type="EMBL" id="FOBB01000003">
    <property type="protein sequence ID" value="SEM15430.1"/>
    <property type="molecule type" value="Genomic_DNA"/>
</dbReference>
<evidence type="ECO:0000256" key="1">
    <source>
        <dbReference type="ARBA" id="ARBA00004496"/>
    </source>
</evidence>
<evidence type="ECO:0000256" key="4">
    <source>
        <dbReference type="ARBA" id="ARBA00010499"/>
    </source>
</evidence>
<evidence type="ECO:0000313" key="11">
    <source>
        <dbReference type="Proteomes" id="UP000198984"/>
    </source>
</evidence>
<comment type="pathway">
    <text evidence="2">Bacterial outer membrane biogenesis; lipopolysaccharide biosynthesis.</text>
</comment>
<gene>
    <name evidence="10" type="ORF">SAMN04488505_103529</name>
</gene>
<sequence length="279" mass="30361">MNHLKSLFKEQYNPDNFFLIAGPCVVESEELLTTVAEKVSGICKRLNIPYIFKASYRKANRTSIHSFTGMGDVEGLDLLQKTGHTFNLPVTSDIHSAAEAAMAAAYVDVLQIPAFLCRQTDILLAAAETGKVVNVKKGQFVSGDAMKFAVEKIKQAGNNQVILTERGTTFGYQDLVVDYRNIPIMRGHGVPVVMDCTHSLQQPNQTSGVTGGNPQMISTIAKAAIATGADGLFIETHPDPSKALSDGANMLRLDLLEDLLEQLVRIREAVSKNVTAHHH</sequence>
<organism evidence="10 11">
    <name type="scientific">Chitinophaga rupis</name>
    <dbReference type="NCBI Taxonomy" id="573321"/>
    <lineage>
        <taxon>Bacteria</taxon>
        <taxon>Pseudomonadati</taxon>
        <taxon>Bacteroidota</taxon>
        <taxon>Chitinophagia</taxon>
        <taxon>Chitinophagales</taxon>
        <taxon>Chitinophagaceae</taxon>
        <taxon>Chitinophaga</taxon>
    </lineage>
</organism>
<dbReference type="InterPro" id="IPR006269">
    <property type="entry name" value="KDO8P_synthase"/>
</dbReference>
<evidence type="ECO:0000313" key="10">
    <source>
        <dbReference type="EMBL" id="SEM15430.1"/>
    </source>
</evidence>
<dbReference type="RefSeq" id="WP_089913479.1">
    <property type="nucleotide sequence ID" value="NZ_FOBB01000003.1"/>
</dbReference>
<evidence type="ECO:0000256" key="6">
    <source>
        <dbReference type="ARBA" id="ARBA00022490"/>
    </source>
</evidence>
<dbReference type="Pfam" id="PF00793">
    <property type="entry name" value="DAHP_synth_1"/>
    <property type="match status" value="1"/>
</dbReference>
<accession>A0A1H7W1P3</accession>
<dbReference type="GO" id="GO:0005737">
    <property type="term" value="C:cytoplasm"/>
    <property type="evidence" value="ECO:0007669"/>
    <property type="project" value="UniProtKB-SubCell"/>
</dbReference>
<dbReference type="InterPro" id="IPR013785">
    <property type="entry name" value="Aldolase_TIM"/>
</dbReference>
<dbReference type="SUPFAM" id="SSF51569">
    <property type="entry name" value="Aldolase"/>
    <property type="match status" value="1"/>
</dbReference>
<dbReference type="EC" id="2.5.1.55" evidence="5"/>
<dbReference type="InterPro" id="IPR006218">
    <property type="entry name" value="DAHP1/KDSA"/>
</dbReference>
<feature type="domain" description="DAHP synthetase I/KDSA" evidence="9">
    <location>
        <begin position="15"/>
        <end position="269"/>
    </location>
</feature>
<protein>
    <recommendedName>
        <fullName evidence="5">3-deoxy-8-phosphooctulonate synthase</fullName>
        <ecNumber evidence="5">2.5.1.55</ecNumber>
    </recommendedName>
</protein>
<comment type="subcellular location">
    <subcellularLocation>
        <location evidence="1">Cytoplasm</location>
    </subcellularLocation>
</comment>
<evidence type="ECO:0000256" key="3">
    <source>
        <dbReference type="ARBA" id="ARBA00004845"/>
    </source>
</evidence>
<dbReference type="Proteomes" id="UP000198984">
    <property type="component" value="Unassembled WGS sequence"/>
</dbReference>
<comment type="catalytic activity">
    <reaction evidence="8">
        <text>D-arabinose 5-phosphate + phosphoenolpyruvate + H2O = 3-deoxy-alpha-D-manno-2-octulosonate-8-phosphate + phosphate</text>
        <dbReference type="Rhea" id="RHEA:14053"/>
        <dbReference type="ChEBI" id="CHEBI:15377"/>
        <dbReference type="ChEBI" id="CHEBI:43474"/>
        <dbReference type="ChEBI" id="CHEBI:57693"/>
        <dbReference type="ChEBI" id="CHEBI:58702"/>
        <dbReference type="ChEBI" id="CHEBI:85985"/>
        <dbReference type="EC" id="2.5.1.55"/>
    </reaction>
</comment>
<evidence type="ECO:0000256" key="7">
    <source>
        <dbReference type="ARBA" id="ARBA00022679"/>
    </source>
</evidence>
<keyword evidence="7" id="KW-0808">Transferase</keyword>
<proteinExistence type="inferred from homology"/>
<dbReference type="NCBIfam" id="NF003543">
    <property type="entry name" value="PRK05198.1"/>
    <property type="match status" value="1"/>
</dbReference>
<dbReference type="UniPathway" id="UPA00357">
    <property type="reaction ID" value="UER00474"/>
</dbReference>
<keyword evidence="11" id="KW-1185">Reference proteome</keyword>
<dbReference type="STRING" id="573321.SAMN04488505_103529"/>
<dbReference type="AlphaFoldDB" id="A0A1H7W1P3"/>
<evidence type="ECO:0000256" key="8">
    <source>
        <dbReference type="ARBA" id="ARBA00049112"/>
    </source>
</evidence>
<reference evidence="10 11" key="1">
    <citation type="submission" date="2016-10" db="EMBL/GenBank/DDBJ databases">
        <authorList>
            <person name="de Groot N.N."/>
        </authorList>
    </citation>
    <scope>NUCLEOTIDE SEQUENCE [LARGE SCALE GENOMIC DNA]</scope>
    <source>
        <strain evidence="10 11">DSM 21039</strain>
    </source>
</reference>
<name>A0A1H7W1P3_9BACT</name>
<dbReference type="GO" id="GO:0008676">
    <property type="term" value="F:3-deoxy-8-phosphooctulonate synthase activity"/>
    <property type="evidence" value="ECO:0007669"/>
    <property type="project" value="UniProtKB-EC"/>
</dbReference>